<gene>
    <name evidence="5" type="ORF">STAS_27127</name>
</gene>
<dbReference type="Proteomes" id="UP000325081">
    <property type="component" value="Unassembled WGS sequence"/>
</dbReference>
<dbReference type="PANTHER" id="PTHR12970">
    <property type="entry name" value="PROTEASOME ASSEMBLY CHAPERONE 2"/>
    <property type="match status" value="1"/>
</dbReference>
<evidence type="ECO:0000256" key="1">
    <source>
        <dbReference type="ARBA" id="ARBA00019186"/>
    </source>
</evidence>
<dbReference type="Gene3D" id="3.40.50.10900">
    <property type="entry name" value="PAC-like subunit"/>
    <property type="match status" value="2"/>
</dbReference>
<dbReference type="SUPFAM" id="SSF159659">
    <property type="entry name" value="Cgl1923-like"/>
    <property type="match status" value="1"/>
</dbReference>
<dbReference type="PIRSF" id="PIRSF010044">
    <property type="entry name" value="UCP010044"/>
    <property type="match status" value="1"/>
</dbReference>
<protein>
    <recommendedName>
        <fullName evidence="1 4">Proteasome assembly chaperone 2</fullName>
    </recommendedName>
</protein>
<evidence type="ECO:0000256" key="4">
    <source>
        <dbReference type="PIRNR" id="PIRNR010044"/>
    </source>
</evidence>
<dbReference type="FunFam" id="3.40.50.10900:FF:000004">
    <property type="entry name" value="Proteasome assembly chaperone 2"/>
    <property type="match status" value="1"/>
</dbReference>
<dbReference type="OrthoDB" id="10260712at2759"/>
<dbReference type="GO" id="GO:0043248">
    <property type="term" value="P:proteasome assembly"/>
    <property type="evidence" value="ECO:0007669"/>
    <property type="project" value="TreeGrafter"/>
</dbReference>
<keyword evidence="6" id="KW-1185">Reference proteome</keyword>
<name>A0A5A7QXL7_STRAF</name>
<dbReference type="Pfam" id="PF09754">
    <property type="entry name" value="PAC2"/>
    <property type="match status" value="1"/>
</dbReference>
<keyword evidence="5" id="KW-0647">Proteasome</keyword>
<dbReference type="InterPro" id="IPR016562">
    <property type="entry name" value="Proteasome_assmbl_chp_2_euk"/>
</dbReference>
<evidence type="ECO:0000256" key="3">
    <source>
        <dbReference type="ARBA" id="ARBA00025745"/>
    </source>
</evidence>
<evidence type="ECO:0000256" key="2">
    <source>
        <dbReference type="ARBA" id="ARBA00023186"/>
    </source>
</evidence>
<comment type="function">
    <text evidence="4">Chaperone protein which promotes assembly of the 20S proteasome as part of a heterodimer with PSMG1.</text>
</comment>
<dbReference type="InterPro" id="IPR038389">
    <property type="entry name" value="PSMG2_sf"/>
</dbReference>
<dbReference type="GO" id="GO:0005634">
    <property type="term" value="C:nucleus"/>
    <property type="evidence" value="ECO:0007669"/>
    <property type="project" value="TreeGrafter"/>
</dbReference>
<evidence type="ECO:0000313" key="6">
    <source>
        <dbReference type="Proteomes" id="UP000325081"/>
    </source>
</evidence>
<dbReference type="EMBL" id="BKCP01008848">
    <property type="protein sequence ID" value="GER49859.1"/>
    <property type="molecule type" value="Genomic_DNA"/>
</dbReference>
<comment type="subunit">
    <text evidence="4">Forms a heterodimer with PSMG1.</text>
</comment>
<comment type="caution">
    <text evidence="5">The sequence shown here is derived from an EMBL/GenBank/DDBJ whole genome shotgun (WGS) entry which is preliminary data.</text>
</comment>
<keyword evidence="2 4" id="KW-0143">Chaperone</keyword>
<dbReference type="GO" id="GO:0000502">
    <property type="term" value="C:proteasome complex"/>
    <property type="evidence" value="ECO:0007669"/>
    <property type="project" value="UniProtKB-KW"/>
</dbReference>
<organism evidence="5 6">
    <name type="scientific">Striga asiatica</name>
    <name type="common">Asiatic witchweed</name>
    <name type="synonym">Buchnera asiatica</name>
    <dbReference type="NCBI Taxonomy" id="4170"/>
    <lineage>
        <taxon>Eukaryota</taxon>
        <taxon>Viridiplantae</taxon>
        <taxon>Streptophyta</taxon>
        <taxon>Embryophyta</taxon>
        <taxon>Tracheophyta</taxon>
        <taxon>Spermatophyta</taxon>
        <taxon>Magnoliopsida</taxon>
        <taxon>eudicotyledons</taxon>
        <taxon>Gunneridae</taxon>
        <taxon>Pentapetalae</taxon>
        <taxon>asterids</taxon>
        <taxon>lamiids</taxon>
        <taxon>Lamiales</taxon>
        <taxon>Orobanchaceae</taxon>
        <taxon>Buchnereae</taxon>
        <taxon>Striga</taxon>
    </lineage>
</organism>
<dbReference type="InterPro" id="IPR019151">
    <property type="entry name" value="Proteasome_assmbl_chaperone_2"/>
</dbReference>
<dbReference type="GO" id="GO:0005829">
    <property type="term" value="C:cytosol"/>
    <property type="evidence" value="ECO:0007669"/>
    <property type="project" value="TreeGrafter"/>
</dbReference>
<sequence>MEFYLEEGKQQNPSCSTLILPALSIGNVGQLAVDLLISSLKSEKIGYLDDPNVLPCVGNDAYSPSPLGKLALPLEVYESSSSALTLVQQRSPVIKGMMMEYAKNMANFAAENGKKHVIILSSLDFGRWKNINMSCGLQIYYLSSSSVDGVDADCECLGWNKLQDYNPDQRAWKYLNMLVADGFTPDEDFPSEELEDADYYPSLPFAALFSCFKAKGLKVTCVLCFCSEGDNIPEAFSMAEAASMLTGLSNKEFLGSGSDKWIVPFSWQSVYGPPADMTLF</sequence>
<accession>A0A5A7QXL7</accession>
<dbReference type="FunFam" id="3.40.50.10900:FF:000005">
    <property type="entry name" value="Proteasome assembly chaperone 2"/>
    <property type="match status" value="1"/>
</dbReference>
<dbReference type="AlphaFoldDB" id="A0A5A7QXL7"/>
<evidence type="ECO:0000313" key="5">
    <source>
        <dbReference type="EMBL" id="GER49859.1"/>
    </source>
</evidence>
<reference evidence="6" key="1">
    <citation type="journal article" date="2019" name="Curr. Biol.">
        <title>Genome Sequence of Striga asiatica Provides Insight into the Evolution of Plant Parasitism.</title>
        <authorList>
            <person name="Yoshida S."/>
            <person name="Kim S."/>
            <person name="Wafula E.K."/>
            <person name="Tanskanen J."/>
            <person name="Kim Y.M."/>
            <person name="Honaas L."/>
            <person name="Yang Z."/>
            <person name="Spallek T."/>
            <person name="Conn C.E."/>
            <person name="Ichihashi Y."/>
            <person name="Cheong K."/>
            <person name="Cui S."/>
            <person name="Der J.P."/>
            <person name="Gundlach H."/>
            <person name="Jiao Y."/>
            <person name="Hori C."/>
            <person name="Ishida J.K."/>
            <person name="Kasahara H."/>
            <person name="Kiba T."/>
            <person name="Kim M.S."/>
            <person name="Koo N."/>
            <person name="Laohavisit A."/>
            <person name="Lee Y.H."/>
            <person name="Lumba S."/>
            <person name="McCourt P."/>
            <person name="Mortimer J.C."/>
            <person name="Mutuku J.M."/>
            <person name="Nomura T."/>
            <person name="Sasaki-Sekimoto Y."/>
            <person name="Seto Y."/>
            <person name="Wang Y."/>
            <person name="Wakatake T."/>
            <person name="Sakakibara H."/>
            <person name="Demura T."/>
            <person name="Yamaguchi S."/>
            <person name="Yoneyama K."/>
            <person name="Manabe R.I."/>
            <person name="Nelson D.C."/>
            <person name="Schulman A.H."/>
            <person name="Timko M.P."/>
            <person name="dePamphilis C.W."/>
            <person name="Choi D."/>
            <person name="Shirasu K."/>
        </authorList>
    </citation>
    <scope>NUCLEOTIDE SEQUENCE [LARGE SCALE GENOMIC DNA]</scope>
    <source>
        <strain evidence="6">cv. UVA1</strain>
    </source>
</reference>
<comment type="similarity">
    <text evidence="3 4">Belongs to the PSMG2 family.</text>
</comment>
<dbReference type="PANTHER" id="PTHR12970:SF1">
    <property type="entry name" value="PROTEASOME ASSEMBLY CHAPERONE 2"/>
    <property type="match status" value="1"/>
</dbReference>
<proteinExistence type="inferred from homology"/>